<evidence type="ECO:0000313" key="8">
    <source>
        <dbReference type="EMBL" id="GGF84853.1"/>
    </source>
</evidence>
<dbReference type="Proteomes" id="UP000637643">
    <property type="component" value="Unassembled WGS sequence"/>
</dbReference>
<evidence type="ECO:0000256" key="5">
    <source>
        <dbReference type="ARBA" id="ARBA00023136"/>
    </source>
</evidence>
<reference evidence="8" key="1">
    <citation type="journal article" date="2014" name="Int. J. Syst. Evol. Microbiol.">
        <title>Complete genome sequence of Corynebacterium casei LMG S-19264T (=DSM 44701T), isolated from a smear-ripened cheese.</title>
        <authorList>
            <consortium name="US DOE Joint Genome Institute (JGI-PGF)"/>
            <person name="Walter F."/>
            <person name="Albersmeier A."/>
            <person name="Kalinowski J."/>
            <person name="Ruckert C."/>
        </authorList>
    </citation>
    <scope>NUCLEOTIDE SEQUENCE</scope>
    <source>
        <strain evidence="8">CGMCC 1.16134</strain>
    </source>
</reference>
<dbReference type="AlphaFoldDB" id="A0A917CCZ1"/>
<dbReference type="InterPro" id="IPR010343">
    <property type="entry name" value="ArAE_1"/>
</dbReference>
<evidence type="ECO:0000256" key="1">
    <source>
        <dbReference type="ARBA" id="ARBA00004651"/>
    </source>
</evidence>
<keyword evidence="9" id="KW-1185">Reference proteome</keyword>
<dbReference type="PANTHER" id="PTHR30509">
    <property type="entry name" value="P-HYDROXYBENZOIC ACID EFFLUX PUMP SUBUNIT-RELATED"/>
    <property type="match status" value="1"/>
</dbReference>
<keyword evidence="5 7" id="KW-0472">Membrane</keyword>
<proteinExistence type="predicted"/>
<sequence>MAFGARILKTGLAVTLSLYLSALLHFTSPVGAAIAAIFAMQPSIYRSWRYFLDQIQTSTMGAVIALLGGMLLSNEPIAVGLVCILVIMISMKMNRADTIGLTLVTVISVMEASGQWEFALTRFLLTLTGIISAFVINIAVFPPQPRKQYIKQIENVFTGLSLLLRTAVSHEMKESVFRDEKKALESSIKSLEEKYGLFEEEQKQLRRAKYSQTRQLVVYKNLLSSLQKGFEVLEAVDRHYFQADRTEKTDELFDRHLEQLIKYHEHILLKFQEKLKPGSNDTDPLSEDNDRFLEKAIEGYNTERSGLLRLSVVAAAIYDYGYQLERLDRVADQILRMTGEDKENTSEPEELQG</sequence>
<evidence type="ECO:0000256" key="3">
    <source>
        <dbReference type="ARBA" id="ARBA00022692"/>
    </source>
</evidence>
<keyword evidence="2" id="KW-1003">Cell membrane</keyword>
<dbReference type="Pfam" id="PF06081">
    <property type="entry name" value="ArAE_1"/>
    <property type="match status" value="1"/>
</dbReference>
<keyword evidence="4 7" id="KW-1133">Transmembrane helix</keyword>
<feature type="coiled-coil region" evidence="6">
    <location>
        <begin position="174"/>
        <end position="208"/>
    </location>
</feature>
<gene>
    <name evidence="8" type="primary">ygaE</name>
    <name evidence="8" type="ORF">GCM10010912_32580</name>
</gene>
<keyword evidence="6" id="KW-0175">Coiled coil</keyword>
<dbReference type="PANTHER" id="PTHR30509:SF27">
    <property type="entry name" value="UPF0421 PROTEIN YGAE"/>
    <property type="match status" value="1"/>
</dbReference>
<feature type="transmembrane region" description="Helical" evidence="7">
    <location>
        <begin position="59"/>
        <end position="87"/>
    </location>
</feature>
<dbReference type="EMBL" id="BMKR01000012">
    <property type="protein sequence ID" value="GGF84853.1"/>
    <property type="molecule type" value="Genomic_DNA"/>
</dbReference>
<accession>A0A917CCZ1</accession>
<name>A0A917CCZ1_9BACL</name>
<evidence type="ECO:0000256" key="6">
    <source>
        <dbReference type="SAM" id="Coils"/>
    </source>
</evidence>
<protein>
    <submittedName>
        <fullName evidence="8">UPF0421 protein YgaE</fullName>
    </submittedName>
</protein>
<evidence type="ECO:0000256" key="2">
    <source>
        <dbReference type="ARBA" id="ARBA00022475"/>
    </source>
</evidence>
<dbReference type="RefSeq" id="WP_189026594.1">
    <property type="nucleotide sequence ID" value="NZ_BMKR01000012.1"/>
</dbReference>
<keyword evidence="3 7" id="KW-0812">Transmembrane</keyword>
<reference evidence="8" key="2">
    <citation type="submission" date="2020-09" db="EMBL/GenBank/DDBJ databases">
        <authorList>
            <person name="Sun Q."/>
            <person name="Zhou Y."/>
        </authorList>
    </citation>
    <scope>NUCLEOTIDE SEQUENCE</scope>
    <source>
        <strain evidence="8">CGMCC 1.16134</strain>
    </source>
</reference>
<comment type="caution">
    <text evidence="8">The sequence shown here is derived from an EMBL/GenBank/DDBJ whole genome shotgun (WGS) entry which is preliminary data.</text>
</comment>
<comment type="subcellular location">
    <subcellularLocation>
        <location evidence="1">Cell membrane</location>
        <topology evidence="1">Multi-pass membrane protein</topology>
    </subcellularLocation>
</comment>
<dbReference type="GO" id="GO:0005886">
    <property type="term" value="C:plasma membrane"/>
    <property type="evidence" value="ECO:0007669"/>
    <property type="project" value="UniProtKB-SubCell"/>
</dbReference>
<evidence type="ECO:0000256" key="4">
    <source>
        <dbReference type="ARBA" id="ARBA00022989"/>
    </source>
</evidence>
<evidence type="ECO:0000256" key="7">
    <source>
        <dbReference type="SAM" id="Phobius"/>
    </source>
</evidence>
<evidence type="ECO:0000313" key="9">
    <source>
        <dbReference type="Proteomes" id="UP000637643"/>
    </source>
</evidence>
<organism evidence="8 9">
    <name type="scientific">Paenibacillus albidus</name>
    <dbReference type="NCBI Taxonomy" id="2041023"/>
    <lineage>
        <taxon>Bacteria</taxon>
        <taxon>Bacillati</taxon>
        <taxon>Bacillota</taxon>
        <taxon>Bacilli</taxon>
        <taxon>Bacillales</taxon>
        <taxon>Paenibacillaceae</taxon>
        <taxon>Paenibacillus</taxon>
    </lineage>
</organism>
<feature type="transmembrane region" description="Helical" evidence="7">
    <location>
        <begin position="122"/>
        <end position="141"/>
    </location>
</feature>